<evidence type="ECO:0000256" key="1">
    <source>
        <dbReference type="SAM" id="Phobius"/>
    </source>
</evidence>
<keyword evidence="1" id="KW-1133">Transmembrane helix</keyword>
<dbReference type="InterPro" id="IPR019182">
    <property type="entry name" value="Cytochrome_b-c1_su10_fun"/>
</dbReference>
<keyword evidence="1" id="KW-0472">Membrane</keyword>
<dbReference type="PANTHER" id="PTHR28254">
    <property type="entry name" value="CYTOCHROME B-C1 COMPLEX SUBUNIT 10"/>
    <property type="match status" value="1"/>
</dbReference>
<comment type="caution">
    <text evidence="2">The sequence shown here is derived from an EMBL/GenBank/DDBJ whole genome shotgun (WGS) entry which is preliminary data.</text>
</comment>
<proteinExistence type="predicted"/>
<dbReference type="AlphaFoldDB" id="A0AAN6F0C2"/>
<keyword evidence="1" id="KW-0812">Transmembrane</keyword>
<evidence type="ECO:0000313" key="3">
    <source>
        <dbReference type="Proteomes" id="UP001161757"/>
    </source>
</evidence>
<accession>A0AAN6F0C2</accession>
<gene>
    <name evidence="2" type="ORF">HRR80_001811</name>
</gene>
<sequence>MPSQEYFQSSGRTPLRVYGPQPTYKTYVSPYGPKYVHSLFSLLLLRRGYFVTISMAKSTTSRLWLWPAIVSSLCGLGTNAVFLTYRTKHVPNIMGLTPGKIFRYSAIASGYGVAAGVFVLFFFGDIPRVRKDILQKLPVFGDYFVREIPPEDNPF</sequence>
<feature type="transmembrane region" description="Helical" evidence="1">
    <location>
        <begin position="102"/>
        <end position="123"/>
    </location>
</feature>
<dbReference type="Pfam" id="PF09796">
    <property type="entry name" value="QCR10"/>
    <property type="match status" value="1"/>
</dbReference>
<protein>
    <submittedName>
        <fullName evidence="2">Uncharacterized protein</fullName>
    </submittedName>
</protein>
<dbReference type="GO" id="GO:0006122">
    <property type="term" value="P:mitochondrial electron transport, ubiquinol to cytochrome c"/>
    <property type="evidence" value="ECO:0007669"/>
    <property type="project" value="InterPro"/>
</dbReference>
<evidence type="ECO:0000313" key="2">
    <source>
        <dbReference type="EMBL" id="KAJ8995120.1"/>
    </source>
</evidence>
<dbReference type="EMBL" id="JAJGCB010000002">
    <property type="protein sequence ID" value="KAJ8995120.1"/>
    <property type="molecule type" value="Genomic_DNA"/>
</dbReference>
<dbReference type="GO" id="GO:0005739">
    <property type="term" value="C:mitochondrion"/>
    <property type="evidence" value="ECO:0007669"/>
    <property type="project" value="GOC"/>
</dbReference>
<name>A0AAN6F0C2_EXODE</name>
<reference evidence="2" key="1">
    <citation type="submission" date="2023-01" db="EMBL/GenBank/DDBJ databases">
        <title>Exophiala dermititidis isolated from Cystic Fibrosis Patient.</title>
        <authorList>
            <person name="Kurbessoian T."/>
            <person name="Crocker A."/>
            <person name="Murante D."/>
            <person name="Hogan D.A."/>
            <person name="Stajich J.E."/>
        </authorList>
    </citation>
    <scope>NUCLEOTIDE SEQUENCE</scope>
    <source>
        <strain evidence="2">Ex8</strain>
    </source>
</reference>
<dbReference type="PANTHER" id="PTHR28254:SF1">
    <property type="entry name" value="CYTOCHROME B-C1 COMPLEX SUBUNIT 10, MITOCHONDRIAL"/>
    <property type="match status" value="1"/>
</dbReference>
<dbReference type="Proteomes" id="UP001161757">
    <property type="component" value="Unassembled WGS sequence"/>
</dbReference>
<organism evidence="2 3">
    <name type="scientific">Exophiala dermatitidis</name>
    <name type="common">Black yeast-like fungus</name>
    <name type="synonym">Wangiella dermatitidis</name>
    <dbReference type="NCBI Taxonomy" id="5970"/>
    <lineage>
        <taxon>Eukaryota</taxon>
        <taxon>Fungi</taxon>
        <taxon>Dikarya</taxon>
        <taxon>Ascomycota</taxon>
        <taxon>Pezizomycotina</taxon>
        <taxon>Eurotiomycetes</taxon>
        <taxon>Chaetothyriomycetidae</taxon>
        <taxon>Chaetothyriales</taxon>
        <taxon>Herpotrichiellaceae</taxon>
        <taxon>Exophiala</taxon>
    </lineage>
</organism>
<feature type="transmembrane region" description="Helical" evidence="1">
    <location>
        <begin position="63"/>
        <end position="82"/>
    </location>
</feature>